<protein>
    <submittedName>
        <fullName evidence="1">Uncharacterized protein</fullName>
    </submittedName>
</protein>
<evidence type="ECO:0000313" key="1">
    <source>
        <dbReference type="EMBL" id="GAI96405.1"/>
    </source>
</evidence>
<comment type="caution">
    <text evidence="1">The sequence shown here is derived from an EMBL/GenBank/DDBJ whole genome shotgun (WGS) entry which is preliminary data.</text>
</comment>
<reference evidence="1" key="1">
    <citation type="journal article" date="2014" name="Front. Microbiol.">
        <title>High frequency of phylogenetically diverse reductive dehalogenase-homologous genes in deep subseafloor sedimentary metagenomes.</title>
        <authorList>
            <person name="Kawai M."/>
            <person name="Futagami T."/>
            <person name="Toyoda A."/>
            <person name="Takaki Y."/>
            <person name="Nishi S."/>
            <person name="Hori S."/>
            <person name="Arai W."/>
            <person name="Tsubouchi T."/>
            <person name="Morono Y."/>
            <person name="Uchiyama I."/>
            <person name="Ito T."/>
            <person name="Fujiyama A."/>
            <person name="Inagaki F."/>
            <person name="Takami H."/>
        </authorList>
    </citation>
    <scope>NUCLEOTIDE SEQUENCE</scope>
    <source>
        <strain evidence="1">Expedition CK06-06</strain>
    </source>
</reference>
<feature type="non-terminal residue" evidence="1">
    <location>
        <position position="155"/>
    </location>
</feature>
<dbReference type="AlphaFoldDB" id="X1U957"/>
<sequence length="155" mass="16887">MLSIAFTKLSAGSPHWAYPPSKYLFGTYPLYCDEAAVLVDHAVNKLGKKRLAVFYLNDDYGKVGLIGTQIVFMGKGFQPEDSVFISLLGVKTKDQVVDIPIADGDVDNNGYFNVELGSDLIAMVFKIGVLLRAKSGVNEKGEKFIIISQPPIPEG</sequence>
<organism evidence="1">
    <name type="scientific">marine sediment metagenome</name>
    <dbReference type="NCBI Taxonomy" id="412755"/>
    <lineage>
        <taxon>unclassified sequences</taxon>
        <taxon>metagenomes</taxon>
        <taxon>ecological metagenomes</taxon>
    </lineage>
</organism>
<dbReference type="SUPFAM" id="SSF53822">
    <property type="entry name" value="Periplasmic binding protein-like I"/>
    <property type="match status" value="1"/>
</dbReference>
<name>X1U957_9ZZZZ</name>
<proteinExistence type="predicted"/>
<dbReference type="Gene3D" id="3.40.50.2300">
    <property type="match status" value="2"/>
</dbReference>
<accession>X1U957</accession>
<gene>
    <name evidence="1" type="ORF">S12H4_27308</name>
</gene>
<dbReference type="EMBL" id="BARW01015578">
    <property type="protein sequence ID" value="GAI96405.1"/>
    <property type="molecule type" value="Genomic_DNA"/>
</dbReference>
<dbReference type="InterPro" id="IPR028082">
    <property type="entry name" value="Peripla_BP_I"/>
</dbReference>